<feature type="transmembrane region" description="Helical" evidence="7">
    <location>
        <begin position="275"/>
        <end position="301"/>
    </location>
</feature>
<organism evidence="9 10">
    <name type="scientific">Trichodelitschia bisporula</name>
    <dbReference type="NCBI Taxonomy" id="703511"/>
    <lineage>
        <taxon>Eukaryota</taxon>
        <taxon>Fungi</taxon>
        <taxon>Dikarya</taxon>
        <taxon>Ascomycota</taxon>
        <taxon>Pezizomycotina</taxon>
        <taxon>Dothideomycetes</taxon>
        <taxon>Dothideomycetes incertae sedis</taxon>
        <taxon>Phaeotrichales</taxon>
        <taxon>Phaeotrichaceae</taxon>
        <taxon>Trichodelitschia</taxon>
    </lineage>
</organism>
<feature type="region of interest" description="Disordered" evidence="6">
    <location>
        <begin position="316"/>
        <end position="346"/>
    </location>
</feature>
<dbReference type="PANTHER" id="PTHR33048:SF129">
    <property type="entry name" value="INTEGRAL MEMBRANE PROTEIN-RELATED"/>
    <property type="match status" value="1"/>
</dbReference>
<feature type="transmembrane region" description="Helical" evidence="7">
    <location>
        <begin position="234"/>
        <end position="255"/>
    </location>
</feature>
<dbReference type="OrthoDB" id="4525788at2759"/>
<feature type="domain" description="Rhodopsin" evidence="8">
    <location>
        <begin position="50"/>
        <end position="298"/>
    </location>
</feature>
<comment type="similarity">
    <text evidence="5">Belongs to the SAT4 family.</text>
</comment>
<feature type="compositionally biased region" description="Polar residues" evidence="6">
    <location>
        <begin position="316"/>
        <end position="330"/>
    </location>
</feature>
<evidence type="ECO:0000256" key="1">
    <source>
        <dbReference type="ARBA" id="ARBA00004141"/>
    </source>
</evidence>
<sequence length="410" mass="45187">MGDTLLTSFRIPISVISNWPPQNTIDPVNRTWLTPYAIVFQVISTLVIVLRLWGRLRKQAGTLGLDDALIFVGWLFTTALTVVAIYSVQHYHGGMHTWDASFEKSAPAALMGWIGEMCFMLAMAPIKISIFVFFLRIFGRTLTSRERWLINGAIIFVLLWDIGFILMLIFACTPVSATWRSADIAGYKTKYHCIERTAGDTLNGVLDALTDIYATAFVVVLITRTSLNRRRKILLYSLFASGLVVCGAGIARAYLLHRYNTDPRRDVRWIGYDLYVWSILELNLAIICASMPALKAVLGAFSSSISQKSKNNSLSWSRSISNPAMRNSKNGVGGSGGRRSFPAGSADRDVMASDASLTHDDDAYDGVGIELNEPKGVLVTKSFDVTSEYMGPSRGYEGPGVKGREVLGVV</sequence>
<feature type="transmembrane region" description="Helical" evidence="7">
    <location>
        <begin position="33"/>
        <end position="53"/>
    </location>
</feature>
<gene>
    <name evidence="9" type="ORF">EJ06DRAFT_554565</name>
</gene>
<evidence type="ECO:0000256" key="4">
    <source>
        <dbReference type="ARBA" id="ARBA00023136"/>
    </source>
</evidence>
<dbReference type="AlphaFoldDB" id="A0A6G1I4H8"/>
<evidence type="ECO:0000259" key="8">
    <source>
        <dbReference type="Pfam" id="PF20684"/>
    </source>
</evidence>
<evidence type="ECO:0000313" key="9">
    <source>
        <dbReference type="EMBL" id="KAF2403026.1"/>
    </source>
</evidence>
<dbReference type="InterPro" id="IPR049326">
    <property type="entry name" value="Rhodopsin_dom_fungi"/>
</dbReference>
<name>A0A6G1I4H8_9PEZI</name>
<feature type="transmembrane region" description="Helical" evidence="7">
    <location>
        <begin position="148"/>
        <end position="171"/>
    </location>
</feature>
<keyword evidence="2 7" id="KW-0812">Transmembrane</keyword>
<evidence type="ECO:0000256" key="2">
    <source>
        <dbReference type="ARBA" id="ARBA00022692"/>
    </source>
</evidence>
<evidence type="ECO:0000256" key="6">
    <source>
        <dbReference type="SAM" id="MobiDB-lite"/>
    </source>
</evidence>
<dbReference type="GO" id="GO:0016020">
    <property type="term" value="C:membrane"/>
    <property type="evidence" value="ECO:0007669"/>
    <property type="project" value="UniProtKB-SubCell"/>
</dbReference>
<feature type="transmembrane region" description="Helical" evidence="7">
    <location>
        <begin position="108"/>
        <end position="136"/>
    </location>
</feature>
<keyword evidence="3 7" id="KW-1133">Transmembrane helix</keyword>
<keyword evidence="10" id="KW-1185">Reference proteome</keyword>
<feature type="transmembrane region" description="Helical" evidence="7">
    <location>
        <begin position="204"/>
        <end position="222"/>
    </location>
</feature>
<dbReference type="Pfam" id="PF20684">
    <property type="entry name" value="Fung_rhodopsin"/>
    <property type="match status" value="1"/>
</dbReference>
<evidence type="ECO:0000256" key="5">
    <source>
        <dbReference type="ARBA" id="ARBA00038359"/>
    </source>
</evidence>
<dbReference type="InterPro" id="IPR052337">
    <property type="entry name" value="SAT4-like"/>
</dbReference>
<feature type="transmembrane region" description="Helical" evidence="7">
    <location>
        <begin position="65"/>
        <end position="88"/>
    </location>
</feature>
<comment type="subcellular location">
    <subcellularLocation>
        <location evidence="1">Membrane</location>
        <topology evidence="1">Multi-pass membrane protein</topology>
    </subcellularLocation>
</comment>
<evidence type="ECO:0000256" key="3">
    <source>
        <dbReference type="ARBA" id="ARBA00022989"/>
    </source>
</evidence>
<dbReference type="PANTHER" id="PTHR33048">
    <property type="entry name" value="PTH11-LIKE INTEGRAL MEMBRANE PROTEIN (AFU_ORTHOLOGUE AFUA_5G11245)"/>
    <property type="match status" value="1"/>
</dbReference>
<dbReference type="EMBL" id="ML996690">
    <property type="protein sequence ID" value="KAF2403026.1"/>
    <property type="molecule type" value="Genomic_DNA"/>
</dbReference>
<proteinExistence type="inferred from homology"/>
<reference evidence="9" key="1">
    <citation type="journal article" date="2020" name="Stud. Mycol.">
        <title>101 Dothideomycetes genomes: a test case for predicting lifestyles and emergence of pathogens.</title>
        <authorList>
            <person name="Haridas S."/>
            <person name="Albert R."/>
            <person name="Binder M."/>
            <person name="Bloem J."/>
            <person name="Labutti K."/>
            <person name="Salamov A."/>
            <person name="Andreopoulos B."/>
            <person name="Baker S."/>
            <person name="Barry K."/>
            <person name="Bills G."/>
            <person name="Bluhm B."/>
            <person name="Cannon C."/>
            <person name="Castanera R."/>
            <person name="Culley D."/>
            <person name="Daum C."/>
            <person name="Ezra D."/>
            <person name="Gonzalez J."/>
            <person name="Henrissat B."/>
            <person name="Kuo A."/>
            <person name="Liang C."/>
            <person name="Lipzen A."/>
            <person name="Lutzoni F."/>
            <person name="Magnuson J."/>
            <person name="Mondo S."/>
            <person name="Nolan M."/>
            <person name="Ohm R."/>
            <person name="Pangilinan J."/>
            <person name="Park H.-J."/>
            <person name="Ramirez L."/>
            <person name="Alfaro M."/>
            <person name="Sun H."/>
            <person name="Tritt A."/>
            <person name="Yoshinaga Y."/>
            <person name="Zwiers L.-H."/>
            <person name="Turgeon B."/>
            <person name="Goodwin S."/>
            <person name="Spatafora J."/>
            <person name="Crous P."/>
            <person name="Grigoriev I."/>
        </authorList>
    </citation>
    <scope>NUCLEOTIDE SEQUENCE</scope>
    <source>
        <strain evidence="9">CBS 262.69</strain>
    </source>
</reference>
<accession>A0A6G1I4H8</accession>
<evidence type="ECO:0000313" key="10">
    <source>
        <dbReference type="Proteomes" id="UP000799640"/>
    </source>
</evidence>
<dbReference type="Proteomes" id="UP000799640">
    <property type="component" value="Unassembled WGS sequence"/>
</dbReference>
<protein>
    <recommendedName>
        <fullName evidence="8">Rhodopsin domain-containing protein</fullName>
    </recommendedName>
</protein>
<keyword evidence="4 7" id="KW-0472">Membrane</keyword>
<evidence type="ECO:0000256" key="7">
    <source>
        <dbReference type="SAM" id="Phobius"/>
    </source>
</evidence>